<feature type="region of interest" description="Disordered" evidence="4">
    <location>
        <begin position="350"/>
        <end position="371"/>
    </location>
</feature>
<feature type="region of interest" description="Disordered" evidence="4">
    <location>
        <begin position="158"/>
        <end position="182"/>
    </location>
</feature>
<dbReference type="Proteomes" id="UP001311232">
    <property type="component" value="Unassembled WGS sequence"/>
</dbReference>
<dbReference type="SUPFAM" id="SSF54928">
    <property type="entry name" value="RNA-binding domain, RBD"/>
    <property type="match status" value="1"/>
</dbReference>
<dbReference type="Pfam" id="PF05383">
    <property type="entry name" value="La"/>
    <property type="match status" value="1"/>
</dbReference>
<feature type="compositionally biased region" description="Polar residues" evidence="4">
    <location>
        <begin position="1258"/>
        <end position="1271"/>
    </location>
</feature>
<keyword evidence="1" id="KW-0597">Phosphoprotein</keyword>
<name>A0AAV9R8V3_9TELE</name>
<dbReference type="InterPro" id="IPR006630">
    <property type="entry name" value="La_HTH"/>
</dbReference>
<feature type="region of interest" description="Disordered" evidence="4">
    <location>
        <begin position="231"/>
        <end position="251"/>
    </location>
</feature>
<comment type="caution">
    <text evidence="6">The sequence shown here is derived from an EMBL/GenBank/DDBJ whole genome shotgun (WGS) entry which is preliminary data.</text>
</comment>
<dbReference type="InterPro" id="IPR035979">
    <property type="entry name" value="RBD_domain_sf"/>
</dbReference>
<dbReference type="InterPro" id="IPR036390">
    <property type="entry name" value="WH_DNA-bd_sf"/>
</dbReference>
<evidence type="ECO:0000256" key="4">
    <source>
        <dbReference type="SAM" id="MobiDB-lite"/>
    </source>
</evidence>
<dbReference type="GO" id="GO:0003730">
    <property type="term" value="F:mRNA 3'-UTR binding"/>
    <property type="evidence" value="ECO:0007669"/>
    <property type="project" value="TreeGrafter"/>
</dbReference>
<dbReference type="Pfam" id="PF26088">
    <property type="entry name" value="RRM_LARP4"/>
    <property type="match status" value="1"/>
</dbReference>
<evidence type="ECO:0000256" key="2">
    <source>
        <dbReference type="ARBA" id="ARBA00022884"/>
    </source>
</evidence>
<feature type="domain" description="HTH La-type RNA-binding" evidence="5">
    <location>
        <begin position="988"/>
        <end position="1077"/>
    </location>
</feature>
<feature type="region of interest" description="Disordered" evidence="4">
    <location>
        <begin position="1258"/>
        <end position="1344"/>
    </location>
</feature>
<feature type="compositionally biased region" description="Basic and acidic residues" evidence="4">
    <location>
        <begin position="1319"/>
        <end position="1331"/>
    </location>
</feature>
<evidence type="ECO:0000313" key="6">
    <source>
        <dbReference type="EMBL" id="KAK5604965.1"/>
    </source>
</evidence>
<feature type="region of interest" description="Disordered" evidence="4">
    <location>
        <begin position="608"/>
        <end position="704"/>
    </location>
</feature>
<dbReference type="GO" id="GO:0045727">
    <property type="term" value="P:positive regulation of translation"/>
    <property type="evidence" value="ECO:0007669"/>
    <property type="project" value="TreeGrafter"/>
</dbReference>
<sequence>MTSDLDLFYPADLQVQLTLGDLVPGYYSAYQALGECGHSRFLFYSPSRLEKMGCCFSKELSPELQTERSVLLSPPLHDGLNTVTEQVRRHAVAVAQHISLEEEEASVPVRPAEDEDSRVWTEVVLSSREMDLKPESPHEGLDAIIITSITNTHKNTGTMAAETREPSPSCETPPYMEVSTQSPVKQKILENAARKAMWFSGLLEQTENRPAGSRSAPAALSLVPCRVSLNGVHQGPQQDLHRSEDQDQDGWETSVSPAALHQVMETTNRNFYSICSIEAEDLEHERDQSRALTAGAAAPPLSSQSEVVLLWDHAHTATSWSHDEEVIPVQPHADKLIPGLFLEKEKGLKQHAAPLQQGDTQTPSSSEDPQASMLDSYRFRENGVNGIEEENIPFKKKEVKPSSDLHQCAEQETQNFLPATEPPELNPTCERTPEIQELHQEEEDAELPLLAGLSLRTGQTQAVATGLCSILDAETTLTPASHPSTLLAPVSALTEDTFYQQEPNNTDSKEPTLEFRNKDAEAAFWLDNCDKQFESFTLKPECGFVFDPEVVLQSENNKQAEIYPKNNPAEMSDASFGLLESDPNSSRVDRSDENWDIYCEKDDLTVDLCPQSPEDLIHHPPSQPPPGEDERSGPPSSSPGYSSSSCFTSESRNSQIHEEKNPPRNEAEETESHVCVPVDQEEENSSYNPQPVPDHHERFPPSGSSGCVIPQHQTSTRFLQLEALSDRNDLEEMTTNSLFDSSQTPSVRTVTSYSDWIVNAVSCQESHISVPVDPDQIDVYASTPSYEIPFLNQELSAAEEEEGQKDGGIRDMVSELLGDLAESSVCRLYPQPWIRLGLKKNPDGLAQGVSEAERMRGGDEEQIPALVSELQPSMALLGAYPYSTVMPQGSCVWDWHTDCSQLEPVAAPCLNRDAQVWTDPNLSFHIPDPAYQQPQQPWLQLPVNQNHQEGFVPDVEGNMGLAEADLSPAECRTQTSEALLVNGEHAEPPVTEEIREELSRALESCLTRDYLSSDLYLKSQMDNDQYISISTLASLDRIKNLTTDLELIADILKSMPLVQVAPCGQKVRPRQSRCVVILREIPDTTPPEEVEALFEGENQPEVLSCEVVNNDNWFLTFKSEADAQQAYRYLREEVRVFKGKPIMARIKAKTMAIASYAPKNGYRPVQLEQCSRRYSSYFPPTTFNPSCLPHAATQEILELNNEPWTTTAAGYQESSESQLLMNNFKDGFPAPFTFKPHPSHRRGSKLLNCGDRWWNQHNDPYQPSEQRSVDYSSSSLKAGRGRLRGGLRRQSRGGRTESNKQVLMPSSDRGSRRGTFNQKRRETVKSWERTKQNSQPFPPLELSPSSFPPLSSANVATATVPAPNDNIKGLITPPLPPVEPQSASLLNETDSREITIEDKPVQLLQEPATCCLRLLAFTQTVDQNFFLQRHKSVCKEANMEAPRILSFPYLILRFACVNQDVPSVRWSHWKYSPHCWIQLKAHQNF</sequence>
<evidence type="ECO:0000256" key="1">
    <source>
        <dbReference type="ARBA" id="ARBA00022553"/>
    </source>
</evidence>
<evidence type="ECO:0000313" key="7">
    <source>
        <dbReference type="Proteomes" id="UP001311232"/>
    </source>
</evidence>
<feature type="region of interest" description="Disordered" evidence="4">
    <location>
        <begin position="561"/>
        <end position="590"/>
    </location>
</feature>
<dbReference type="InterPro" id="IPR036388">
    <property type="entry name" value="WH-like_DNA-bd_sf"/>
</dbReference>
<dbReference type="GO" id="GO:0010494">
    <property type="term" value="C:cytoplasmic stress granule"/>
    <property type="evidence" value="ECO:0007669"/>
    <property type="project" value="TreeGrafter"/>
</dbReference>
<evidence type="ECO:0000256" key="3">
    <source>
        <dbReference type="PROSITE-ProRule" id="PRU00332"/>
    </source>
</evidence>
<keyword evidence="7" id="KW-1185">Reference proteome</keyword>
<dbReference type="SMART" id="SM00715">
    <property type="entry name" value="LA"/>
    <property type="match status" value="1"/>
</dbReference>
<keyword evidence="2 3" id="KW-0694">RNA-binding</keyword>
<dbReference type="InterPro" id="IPR045180">
    <property type="entry name" value="La_dom_prot"/>
</dbReference>
<organism evidence="6 7">
    <name type="scientific">Crenichthys baileyi</name>
    <name type="common">White River springfish</name>
    <dbReference type="NCBI Taxonomy" id="28760"/>
    <lineage>
        <taxon>Eukaryota</taxon>
        <taxon>Metazoa</taxon>
        <taxon>Chordata</taxon>
        <taxon>Craniata</taxon>
        <taxon>Vertebrata</taxon>
        <taxon>Euteleostomi</taxon>
        <taxon>Actinopterygii</taxon>
        <taxon>Neopterygii</taxon>
        <taxon>Teleostei</taxon>
        <taxon>Neoteleostei</taxon>
        <taxon>Acanthomorphata</taxon>
        <taxon>Ovalentaria</taxon>
        <taxon>Atherinomorphae</taxon>
        <taxon>Cyprinodontiformes</taxon>
        <taxon>Goodeidae</taxon>
        <taxon>Crenichthys</taxon>
    </lineage>
</organism>
<protein>
    <recommendedName>
        <fullName evidence="5">HTH La-type RNA-binding domain-containing protein</fullName>
    </recommendedName>
</protein>
<proteinExistence type="predicted"/>
<dbReference type="InterPro" id="IPR058699">
    <property type="entry name" value="RRM_LARP4/4B"/>
</dbReference>
<reference evidence="6 7" key="1">
    <citation type="submission" date="2021-06" db="EMBL/GenBank/DDBJ databases">
        <authorList>
            <person name="Palmer J.M."/>
        </authorList>
    </citation>
    <scope>NUCLEOTIDE SEQUENCE [LARGE SCALE GENOMIC DNA]</scope>
    <source>
        <strain evidence="6 7">MEX-2019</strain>
        <tissue evidence="6">Muscle</tissue>
    </source>
</reference>
<dbReference type="GO" id="GO:0005829">
    <property type="term" value="C:cytosol"/>
    <property type="evidence" value="ECO:0007669"/>
    <property type="project" value="TreeGrafter"/>
</dbReference>
<evidence type="ECO:0000259" key="5">
    <source>
        <dbReference type="PROSITE" id="PS50961"/>
    </source>
</evidence>
<dbReference type="PANTHER" id="PTHR22792">
    <property type="entry name" value="LUPUS LA PROTEIN-RELATED"/>
    <property type="match status" value="1"/>
</dbReference>
<feature type="compositionally biased region" description="Basic residues" evidence="4">
    <location>
        <begin position="1279"/>
        <end position="1292"/>
    </location>
</feature>
<feature type="compositionally biased region" description="Polar residues" evidence="4">
    <location>
        <begin position="357"/>
        <end position="369"/>
    </location>
</feature>
<dbReference type="PANTHER" id="PTHR22792:SF43">
    <property type="entry name" value="LA-RELATED PROTEIN 4B"/>
    <property type="match status" value="1"/>
</dbReference>
<dbReference type="Gene3D" id="1.10.10.10">
    <property type="entry name" value="Winged helix-like DNA-binding domain superfamily/Winged helix DNA-binding domain"/>
    <property type="match status" value="1"/>
</dbReference>
<gene>
    <name evidence="6" type="ORF">CRENBAI_004686</name>
</gene>
<feature type="compositionally biased region" description="Basic and acidic residues" evidence="4">
    <location>
        <begin position="655"/>
        <end position="672"/>
    </location>
</feature>
<dbReference type="PROSITE" id="PS50961">
    <property type="entry name" value="HTH_LA"/>
    <property type="match status" value="1"/>
</dbReference>
<dbReference type="EMBL" id="JAHHUM010002318">
    <property type="protein sequence ID" value="KAK5604965.1"/>
    <property type="molecule type" value="Genomic_DNA"/>
</dbReference>
<feature type="compositionally biased region" description="Low complexity" evidence="4">
    <location>
        <begin position="633"/>
        <end position="645"/>
    </location>
</feature>
<accession>A0AAV9R8V3</accession>
<dbReference type="SUPFAM" id="SSF46785">
    <property type="entry name" value="Winged helix' DNA-binding domain"/>
    <property type="match status" value="1"/>
</dbReference>